<keyword evidence="2" id="KW-1185">Reference proteome</keyword>
<name>A0ABU9RGV8_9BURK</name>
<gene>
    <name evidence="1" type="ORF">V4C56_39955</name>
</gene>
<dbReference type="EMBL" id="JAZHGA010000054">
    <property type="protein sequence ID" value="MEM5345784.1"/>
    <property type="molecule type" value="Genomic_DNA"/>
</dbReference>
<proteinExistence type="predicted"/>
<protein>
    <submittedName>
        <fullName evidence="1">Uncharacterized protein</fullName>
    </submittedName>
</protein>
<evidence type="ECO:0000313" key="2">
    <source>
        <dbReference type="Proteomes" id="UP001481677"/>
    </source>
</evidence>
<evidence type="ECO:0000313" key="1">
    <source>
        <dbReference type="EMBL" id="MEM5345784.1"/>
    </source>
</evidence>
<organism evidence="1 2">
    <name type="scientific">Paraburkholderia azotifigens</name>
    <dbReference type="NCBI Taxonomy" id="2057004"/>
    <lineage>
        <taxon>Bacteria</taxon>
        <taxon>Pseudomonadati</taxon>
        <taxon>Pseudomonadota</taxon>
        <taxon>Betaproteobacteria</taxon>
        <taxon>Burkholderiales</taxon>
        <taxon>Burkholderiaceae</taxon>
        <taxon>Paraburkholderia</taxon>
    </lineage>
</organism>
<sequence>MKKPARKYLTEFALNIFSAEPTMVAPAHLDELADESAEVRERIKDANIYLILKRPRIFIVPQLLRIENRQIVGELAVQLPHATQQFPFAVRGELPEAVMSVRTAGYPYTKLSLFDADGELLITYPVAYLMRYTAADLGELDNQEVVYVGQAFGTAGERTAVERLSSHSTLQKILADITANEPHMEVLLALYSFSFHRFYLSIDGTTPALLGDSADDEHRKKILESQFKRSMRISMAEAALIRYFEPKYNKVYTKDFPHNRLKMLKTLYELDIAALVVEASVEDHRMRMFSPKQGPNSHHIAKFDLHDKASRKSFFFDAP</sequence>
<accession>A0ABU9RGV8</accession>
<dbReference type="RefSeq" id="WP_342959669.1">
    <property type="nucleotide sequence ID" value="NZ_JAZHFZ010000038.1"/>
</dbReference>
<dbReference type="Proteomes" id="UP001481677">
    <property type="component" value="Unassembled WGS sequence"/>
</dbReference>
<comment type="caution">
    <text evidence="1">The sequence shown here is derived from an EMBL/GenBank/DDBJ whole genome shotgun (WGS) entry which is preliminary data.</text>
</comment>
<reference evidence="1 2" key="1">
    <citation type="submission" date="2024-01" db="EMBL/GenBank/DDBJ databases">
        <title>The diversity of rhizobia nodulating Mimosa spp. in eleven states of Brazil covering several biomes is determined by host plant, location, and edaphic factors.</title>
        <authorList>
            <person name="Rouws L."/>
            <person name="Barauna A."/>
            <person name="Beukes C."/>
            <person name="De Faria S.M."/>
            <person name="Gross E."/>
            <person name="Dos Reis Junior F.B."/>
            <person name="Simon M."/>
            <person name="Maluk M."/>
            <person name="Odee D.W."/>
            <person name="Kenicer G."/>
            <person name="Young J.P.W."/>
            <person name="Reis V.M."/>
            <person name="Zilli J."/>
            <person name="James E.K."/>
        </authorList>
    </citation>
    <scope>NUCLEOTIDE SEQUENCE [LARGE SCALE GENOMIC DNA]</scope>
    <source>
        <strain evidence="1 2">JPY530</strain>
    </source>
</reference>